<evidence type="ECO:0000256" key="2">
    <source>
        <dbReference type="ARBA" id="ARBA00023125"/>
    </source>
</evidence>
<evidence type="ECO:0000256" key="3">
    <source>
        <dbReference type="ARBA" id="ARBA00023163"/>
    </source>
</evidence>
<organism evidence="5 6">
    <name type="scientific">Psychrilyobacter piezotolerans</name>
    <dbReference type="NCBI Taxonomy" id="2293438"/>
    <lineage>
        <taxon>Bacteria</taxon>
        <taxon>Fusobacteriati</taxon>
        <taxon>Fusobacteriota</taxon>
        <taxon>Fusobacteriia</taxon>
        <taxon>Fusobacteriales</taxon>
        <taxon>Fusobacteriaceae</taxon>
        <taxon>Psychrilyobacter</taxon>
    </lineage>
</organism>
<dbReference type="InterPro" id="IPR036390">
    <property type="entry name" value="WH_DNA-bd_sf"/>
</dbReference>
<protein>
    <submittedName>
        <fullName evidence="5">MarR family transcriptional regulator</fullName>
    </submittedName>
</protein>
<dbReference type="EMBL" id="QUAJ01000019">
    <property type="protein sequence ID" value="REI40468.1"/>
    <property type="molecule type" value="Genomic_DNA"/>
</dbReference>
<dbReference type="InterPro" id="IPR023187">
    <property type="entry name" value="Tscrpt_reg_MarR-type_CS"/>
</dbReference>
<dbReference type="InterPro" id="IPR000835">
    <property type="entry name" value="HTH_MarR-typ"/>
</dbReference>
<evidence type="ECO:0000313" key="6">
    <source>
        <dbReference type="Proteomes" id="UP000263486"/>
    </source>
</evidence>
<keyword evidence="6" id="KW-1185">Reference proteome</keyword>
<dbReference type="InterPro" id="IPR036388">
    <property type="entry name" value="WH-like_DNA-bd_sf"/>
</dbReference>
<dbReference type="SMART" id="SM00347">
    <property type="entry name" value="HTH_MARR"/>
    <property type="match status" value="1"/>
</dbReference>
<dbReference type="Pfam" id="PF13463">
    <property type="entry name" value="HTH_27"/>
    <property type="match status" value="1"/>
</dbReference>
<name>A0ABX9KFU0_9FUSO</name>
<keyword evidence="1" id="KW-0805">Transcription regulation</keyword>
<dbReference type="RefSeq" id="WP_114642853.1">
    <property type="nucleotide sequence ID" value="NZ_JAACIO010000020.1"/>
</dbReference>
<dbReference type="PROSITE" id="PS01117">
    <property type="entry name" value="HTH_MARR_1"/>
    <property type="match status" value="1"/>
</dbReference>
<keyword evidence="3" id="KW-0804">Transcription</keyword>
<dbReference type="Gene3D" id="1.10.10.10">
    <property type="entry name" value="Winged helix-like DNA-binding domain superfamily/Winged helix DNA-binding domain"/>
    <property type="match status" value="1"/>
</dbReference>
<dbReference type="SUPFAM" id="SSF46785">
    <property type="entry name" value="Winged helix' DNA-binding domain"/>
    <property type="match status" value="1"/>
</dbReference>
<evidence type="ECO:0000256" key="1">
    <source>
        <dbReference type="ARBA" id="ARBA00023015"/>
    </source>
</evidence>
<dbReference type="Proteomes" id="UP000263486">
    <property type="component" value="Unassembled WGS sequence"/>
</dbReference>
<accession>A0ABX9KFU0</accession>
<dbReference type="PRINTS" id="PR00598">
    <property type="entry name" value="HTHMARR"/>
</dbReference>
<sequence>MKEHLITMALSSIERDYNYYMNKKLKQYNIGKHEIRALKVINQYSGLSQNEVCSILKEDKITVSKAVKNLEKQGYINKVKDLEDKRIYRLYITEKGSFDRKDFIEITNNINQIFSRGLSDPQKTELLKLLDILQNNIQEEADKLRKL</sequence>
<dbReference type="PANTHER" id="PTHR42756:SF2">
    <property type="entry name" value="MARR FAMILY REGULATORY PROTEIN"/>
    <property type="match status" value="1"/>
</dbReference>
<proteinExistence type="predicted"/>
<comment type="caution">
    <text evidence="5">The sequence shown here is derived from an EMBL/GenBank/DDBJ whole genome shotgun (WGS) entry which is preliminary data.</text>
</comment>
<evidence type="ECO:0000259" key="4">
    <source>
        <dbReference type="PROSITE" id="PS50995"/>
    </source>
</evidence>
<reference evidence="5 6" key="1">
    <citation type="submission" date="2018-08" db="EMBL/GenBank/DDBJ databases">
        <title>Draft genome sequence of Psychrilyobacter sp. strain SD5 isolated from Black Sea water.</title>
        <authorList>
            <person name="Yadav S."/>
            <person name="Villanueva L."/>
            <person name="Damste J.S.S."/>
        </authorList>
    </citation>
    <scope>NUCLEOTIDE SEQUENCE [LARGE SCALE GENOMIC DNA]</scope>
    <source>
        <strain evidence="5 6">SD5</strain>
    </source>
</reference>
<dbReference type="PANTHER" id="PTHR42756">
    <property type="entry name" value="TRANSCRIPTIONAL REGULATOR, MARR"/>
    <property type="match status" value="1"/>
</dbReference>
<dbReference type="PROSITE" id="PS50995">
    <property type="entry name" value="HTH_MARR_2"/>
    <property type="match status" value="1"/>
</dbReference>
<evidence type="ECO:0000313" key="5">
    <source>
        <dbReference type="EMBL" id="REI40468.1"/>
    </source>
</evidence>
<keyword evidence="2" id="KW-0238">DNA-binding</keyword>
<feature type="domain" description="HTH marR-type" evidence="4">
    <location>
        <begin position="3"/>
        <end position="135"/>
    </location>
</feature>
<gene>
    <name evidence="5" type="ORF">DYH56_10640</name>
</gene>